<dbReference type="SMART" id="SM00530">
    <property type="entry name" value="HTH_XRE"/>
    <property type="match status" value="1"/>
</dbReference>
<dbReference type="OrthoDB" id="769934at2"/>
<dbReference type="CDD" id="cd00093">
    <property type="entry name" value="HTH_XRE"/>
    <property type="match status" value="1"/>
</dbReference>
<gene>
    <name evidence="2" type="ORF">FRZ67_19130</name>
</gene>
<feature type="domain" description="HTH cro/C1-type" evidence="1">
    <location>
        <begin position="29"/>
        <end position="73"/>
    </location>
</feature>
<dbReference type="InterPro" id="IPR010982">
    <property type="entry name" value="Lambda_DNA-bd_dom_sf"/>
</dbReference>
<keyword evidence="3" id="KW-1185">Reference proteome</keyword>
<dbReference type="AlphaFoldDB" id="A0A5B8VCR2"/>
<reference evidence="2 3" key="1">
    <citation type="journal article" date="2016" name="Int. J. Syst. Evol. Microbiol.">
        <title>Panacibacter ginsenosidivorans gen. nov., sp. nov., with ginsenoside converting activity isolated from soil of a ginseng field.</title>
        <authorList>
            <person name="Siddiqi M.Z."/>
            <person name="Muhammad Shafi S."/>
            <person name="Choi K.D."/>
            <person name="Im W.T."/>
        </authorList>
    </citation>
    <scope>NUCLEOTIDE SEQUENCE [LARGE SCALE GENOMIC DNA]</scope>
    <source>
        <strain evidence="2 3">Gsoil1550</strain>
    </source>
</reference>
<accession>A0A5B8VCR2</accession>
<dbReference type="PROSITE" id="PS50943">
    <property type="entry name" value="HTH_CROC1"/>
    <property type="match status" value="1"/>
</dbReference>
<dbReference type="RefSeq" id="WP_147192194.1">
    <property type="nucleotide sequence ID" value="NZ_CP042435.1"/>
</dbReference>
<dbReference type="Proteomes" id="UP000321533">
    <property type="component" value="Chromosome"/>
</dbReference>
<organism evidence="2 3">
    <name type="scientific">Panacibacter ginsenosidivorans</name>
    <dbReference type="NCBI Taxonomy" id="1813871"/>
    <lineage>
        <taxon>Bacteria</taxon>
        <taxon>Pseudomonadati</taxon>
        <taxon>Bacteroidota</taxon>
        <taxon>Chitinophagia</taxon>
        <taxon>Chitinophagales</taxon>
        <taxon>Chitinophagaceae</taxon>
        <taxon>Panacibacter</taxon>
    </lineage>
</organism>
<evidence type="ECO:0000313" key="2">
    <source>
        <dbReference type="EMBL" id="QEC69317.1"/>
    </source>
</evidence>
<dbReference type="KEGG" id="pgin:FRZ67_19130"/>
<dbReference type="Gene3D" id="1.10.260.40">
    <property type="entry name" value="lambda repressor-like DNA-binding domains"/>
    <property type="match status" value="1"/>
</dbReference>
<evidence type="ECO:0000313" key="3">
    <source>
        <dbReference type="Proteomes" id="UP000321533"/>
    </source>
</evidence>
<dbReference type="InterPro" id="IPR001387">
    <property type="entry name" value="Cro/C1-type_HTH"/>
</dbReference>
<dbReference type="EMBL" id="CP042435">
    <property type="protein sequence ID" value="QEC69317.1"/>
    <property type="molecule type" value="Genomic_DNA"/>
</dbReference>
<dbReference type="SUPFAM" id="SSF47413">
    <property type="entry name" value="lambda repressor-like DNA-binding domains"/>
    <property type="match status" value="1"/>
</dbReference>
<protein>
    <submittedName>
        <fullName evidence="2">Helix-turn-helix transcriptional regulator</fullName>
    </submittedName>
</protein>
<dbReference type="GO" id="GO:0003677">
    <property type="term" value="F:DNA binding"/>
    <property type="evidence" value="ECO:0007669"/>
    <property type="project" value="InterPro"/>
</dbReference>
<sequence>MNAKKKEDIRKLFGMYLKKRREEYLKINSVRQLSFNSNIDQSKLSKIEKGQIDFRFDTLMEIAITYKLKPKQLFDFDISFWKEEE</sequence>
<evidence type="ECO:0000259" key="1">
    <source>
        <dbReference type="PROSITE" id="PS50943"/>
    </source>
</evidence>
<name>A0A5B8VCR2_9BACT</name>
<dbReference type="Pfam" id="PF13443">
    <property type="entry name" value="HTH_26"/>
    <property type="match status" value="1"/>
</dbReference>
<proteinExistence type="predicted"/>